<dbReference type="EC" id="2.7.13.3" evidence="2"/>
<keyword evidence="6" id="KW-1133">Transmembrane helix</keyword>
<feature type="domain" description="Histidine kinase" evidence="7">
    <location>
        <begin position="255"/>
        <end position="418"/>
    </location>
</feature>
<evidence type="ECO:0000256" key="4">
    <source>
        <dbReference type="ARBA" id="ARBA00022777"/>
    </source>
</evidence>
<feature type="transmembrane region" description="Helical" evidence="6">
    <location>
        <begin position="18"/>
        <end position="34"/>
    </location>
</feature>
<keyword evidence="5" id="KW-0902">Two-component regulatory system</keyword>
<dbReference type="InterPro" id="IPR050736">
    <property type="entry name" value="Sensor_HK_Regulatory"/>
</dbReference>
<proteinExistence type="predicted"/>
<dbReference type="SUPFAM" id="SSF55874">
    <property type="entry name" value="ATPase domain of HSP90 chaperone/DNA topoisomerase II/histidine kinase"/>
    <property type="match status" value="1"/>
</dbReference>
<evidence type="ECO:0000313" key="9">
    <source>
        <dbReference type="Proteomes" id="UP000214588"/>
    </source>
</evidence>
<feature type="transmembrane region" description="Helical" evidence="6">
    <location>
        <begin position="85"/>
        <end position="103"/>
    </location>
</feature>
<comment type="caution">
    <text evidence="8">The sequence shown here is derived from an EMBL/GenBank/DDBJ whole genome shotgun (WGS) entry which is preliminary data.</text>
</comment>
<dbReference type="GO" id="GO:0000160">
    <property type="term" value="P:phosphorelay signal transduction system"/>
    <property type="evidence" value="ECO:0007669"/>
    <property type="project" value="UniProtKB-KW"/>
</dbReference>
<keyword evidence="8" id="KW-0547">Nucleotide-binding</keyword>
<keyword evidence="3" id="KW-0808">Transferase</keyword>
<dbReference type="EMBL" id="NIQC01000037">
    <property type="protein sequence ID" value="OWZ82851.1"/>
    <property type="molecule type" value="Genomic_DNA"/>
</dbReference>
<feature type="transmembrane region" description="Helical" evidence="6">
    <location>
        <begin position="63"/>
        <end position="79"/>
    </location>
</feature>
<dbReference type="SMART" id="SM00387">
    <property type="entry name" value="HATPase_c"/>
    <property type="match status" value="1"/>
</dbReference>
<accession>A0A226BVE5</accession>
<sequence>MSAVYMDKGGSMDKRTKFIFATLVIVLFSQLYMNFYISDFKFSFAAVFFPVFLYIYDELNPLAFGFSSGVAFFIVRTLVGQGIVAVIPEALFYIFYGFVFLVYKYNKGSYSLTNFFFLIFCTDFLGNTLEIYIRLGNDIFRGDIFIFQGILTAAISRAVIAFIIIVFLKYYRMFLIKEEHEERYKKLLLFISRLKTEVYWLEKNMDNIERVMSNVYQLSLNISEEKNSEFKEEVLKIAKDIHEIKKDYGLVVQGLETILDDRISTEQMSFKELTKILQESLKFQCQAVAKNIDLEFKSGEDFNTDKHFILLSILRNLIMNSIESISSNGTITLIHQVKREKHSFIVKDNGCGISQEDLPHIFNPGYSSKINYYTGEVNRGLGLSLVKSLIEEQFEGQINVNSRENEGTCFEILIPIHKLEVE</sequence>
<dbReference type="InterPro" id="IPR004358">
    <property type="entry name" value="Sig_transdc_His_kin-like_C"/>
</dbReference>
<dbReference type="AlphaFoldDB" id="A0A226BVE5"/>
<dbReference type="GO" id="GO:0004673">
    <property type="term" value="F:protein histidine kinase activity"/>
    <property type="evidence" value="ECO:0007669"/>
    <property type="project" value="UniProtKB-EC"/>
</dbReference>
<comment type="catalytic activity">
    <reaction evidence="1">
        <text>ATP + protein L-histidine = ADP + protein N-phospho-L-histidine.</text>
        <dbReference type="EC" id="2.7.13.3"/>
    </reaction>
</comment>
<gene>
    <name evidence="8" type="ORF">CDO51_11860</name>
</gene>
<dbReference type="GO" id="GO:0005524">
    <property type="term" value="F:ATP binding"/>
    <property type="evidence" value="ECO:0007669"/>
    <property type="project" value="UniProtKB-KW"/>
</dbReference>
<evidence type="ECO:0000256" key="3">
    <source>
        <dbReference type="ARBA" id="ARBA00022679"/>
    </source>
</evidence>
<dbReference type="PRINTS" id="PR00344">
    <property type="entry name" value="BCTRLSENSOR"/>
</dbReference>
<evidence type="ECO:0000256" key="6">
    <source>
        <dbReference type="SAM" id="Phobius"/>
    </source>
</evidence>
<dbReference type="OrthoDB" id="1791938at2"/>
<dbReference type="RefSeq" id="WP_089024446.1">
    <property type="nucleotide sequence ID" value="NZ_NIQC01000037.1"/>
</dbReference>
<evidence type="ECO:0000256" key="5">
    <source>
        <dbReference type="ARBA" id="ARBA00023012"/>
    </source>
</evidence>
<dbReference type="InterPro" id="IPR036890">
    <property type="entry name" value="HATPase_C_sf"/>
</dbReference>
<keyword evidence="8" id="KW-0067">ATP-binding</keyword>
<feature type="transmembrane region" description="Helical" evidence="6">
    <location>
        <begin position="145"/>
        <end position="168"/>
    </location>
</feature>
<evidence type="ECO:0000256" key="2">
    <source>
        <dbReference type="ARBA" id="ARBA00012438"/>
    </source>
</evidence>
<dbReference type="CDD" id="cd00075">
    <property type="entry name" value="HATPase"/>
    <property type="match status" value="1"/>
</dbReference>
<dbReference type="PANTHER" id="PTHR43711">
    <property type="entry name" value="TWO-COMPONENT HISTIDINE KINASE"/>
    <property type="match status" value="1"/>
</dbReference>
<name>A0A226BVE5_9FIRM</name>
<dbReference type="PANTHER" id="PTHR43711:SF31">
    <property type="entry name" value="HISTIDINE KINASE"/>
    <property type="match status" value="1"/>
</dbReference>
<dbReference type="InterPro" id="IPR005467">
    <property type="entry name" value="His_kinase_dom"/>
</dbReference>
<keyword evidence="4" id="KW-0418">Kinase</keyword>
<keyword evidence="6" id="KW-0472">Membrane</keyword>
<evidence type="ECO:0000313" key="8">
    <source>
        <dbReference type="EMBL" id="OWZ82851.1"/>
    </source>
</evidence>
<reference evidence="8 9" key="1">
    <citation type="submission" date="2017-06" db="EMBL/GenBank/DDBJ databases">
        <title>Draft Genome Sequence of Natranaerobius trueperi halophilic, alkalithermophilic bacteria from soda lakes.</title>
        <authorList>
            <person name="Zhao B."/>
        </authorList>
    </citation>
    <scope>NUCLEOTIDE SEQUENCE [LARGE SCALE GENOMIC DNA]</scope>
    <source>
        <strain evidence="8 9">DSM 18760</strain>
    </source>
</reference>
<feature type="transmembrane region" description="Helical" evidence="6">
    <location>
        <begin position="115"/>
        <end position="133"/>
    </location>
</feature>
<dbReference type="InterPro" id="IPR003594">
    <property type="entry name" value="HATPase_dom"/>
</dbReference>
<dbReference type="Proteomes" id="UP000214588">
    <property type="component" value="Unassembled WGS sequence"/>
</dbReference>
<organism evidence="8 9">
    <name type="scientific">Natranaerobius trueperi</name>
    <dbReference type="NCBI Taxonomy" id="759412"/>
    <lineage>
        <taxon>Bacteria</taxon>
        <taxon>Bacillati</taxon>
        <taxon>Bacillota</taxon>
        <taxon>Clostridia</taxon>
        <taxon>Natranaerobiales</taxon>
        <taxon>Natranaerobiaceae</taxon>
        <taxon>Natranaerobius</taxon>
    </lineage>
</organism>
<keyword evidence="6" id="KW-0812">Transmembrane</keyword>
<evidence type="ECO:0000259" key="7">
    <source>
        <dbReference type="PROSITE" id="PS50109"/>
    </source>
</evidence>
<protein>
    <recommendedName>
        <fullName evidence="2">histidine kinase</fullName>
        <ecNumber evidence="2">2.7.13.3</ecNumber>
    </recommendedName>
</protein>
<keyword evidence="9" id="KW-1185">Reference proteome</keyword>
<evidence type="ECO:0000256" key="1">
    <source>
        <dbReference type="ARBA" id="ARBA00000085"/>
    </source>
</evidence>
<dbReference type="Gene3D" id="3.30.565.10">
    <property type="entry name" value="Histidine kinase-like ATPase, C-terminal domain"/>
    <property type="match status" value="1"/>
</dbReference>
<dbReference type="Pfam" id="PF02518">
    <property type="entry name" value="HATPase_c"/>
    <property type="match status" value="1"/>
</dbReference>
<dbReference type="PROSITE" id="PS50109">
    <property type="entry name" value="HIS_KIN"/>
    <property type="match status" value="1"/>
</dbReference>